<evidence type="ECO:0000259" key="6">
    <source>
        <dbReference type="Pfam" id="PF02826"/>
    </source>
</evidence>
<dbReference type="InterPro" id="IPR006140">
    <property type="entry name" value="D-isomer_DH_NAD-bd"/>
</dbReference>
<dbReference type="CDD" id="cd05198">
    <property type="entry name" value="formate_dh_like"/>
    <property type="match status" value="1"/>
</dbReference>
<evidence type="ECO:0000259" key="5">
    <source>
        <dbReference type="Pfam" id="PF00389"/>
    </source>
</evidence>
<proteinExistence type="inferred from homology"/>
<feature type="domain" description="D-isomer specific 2-hydroxyacid dehydrogenase catalytic" evidence="5">
    <location>
        <begin position="30"/>
        <end position="332"/>
    </location>
</feature>
<reference evidence="7" key="1">
    <citation type="submission" date="2021-03" db="EMBL/GenBank/DDBJ databases">
        <title>Revisited historic fungal species revealed as producer of novel bioactive compounds through whole genome sequencing and comparative genomics.</title>
        <authorList>
            <person name="Vignolle G.A."/>
            <person name="Hochenegger N."/>
            <person name="Mach R.L."/>
            <person name="Mach-Aigner A.R."/>
            <person name="Javad Rahimi M."/>
            <person name="Salim K.A."/>
            <person name="Chan C.M."/>
            <person name="Lim L.B.L."/>
            <person name="Cai F."/>
            <person name="Druzhinina I.S."/>
            <person name="U'Ren J.M."/>
            <person name="Derntl C."/>
        </authorList>
    </citation>
    <scope>NUCLEOTIDE SEQUENCE</scope>
    <source>
        <strain evidence="7">TUCIM 5799</strain>
    </source>
</reference>
<dbReference type="InterPro" id="IPR050418">
    <property type="entry name" value="D-iso_2-hydroxyacid_DH_PdxB"/>
</dbReference>
<dbReference type="Pfam" id="PF02826">
    <property type="entry name" value="2-Hacid_dh_C"/>
    <property type="match status" value="1"/>
</dbReference>
<dbReference type="InterPro" id="IPR006139">
    <property type="entry name" value="D-isomer_2_OHA_DH_cat_dom"/>
</dbReference>
<dbReference type="Gene3D" id="3.40.50.720">
    <property type="entry name" value="NAD(P)-binding Rossmann-like Domain"/>
    <property type="match status" value="2"/>
</dbReference>
<dbReference type="AlphaFoldDB" id="A0A9P9WEE0"/>
<keyword evidence="3" id="KW-0520">NAD</keyword>
<feature type="domain" description="D-isomer specific 2-hydroxyacid dehydrogenase NAD-binding" evidence="6">
    <location>
        <begin position="118"/>
        <end position="301"/>
    </location>
</feature>
<organism evidence="7 8">
    <name type="scientific">Neoarthrinium moseri</name>
    <dbReference type="NCBI Taxonomy" id="1658444"/>
    <lineage>
        <taxon>Eukaryota</taxon>
        <taxon>Fungi</taxon>
        <taxon>Dikarya</taxon>
        <taxon>Ascomycota</taxon>
        <taxon>Pezizomycotina</taxon>
        <taxon>Sordariomycetes</taxon>
        <taxon>Xylariomycetidae</taxon>
        <taxon>Amphisphaeriales</taxon>
        <taxon>Apiosporaceae</taxon>
        <taxon>Neoarthrinium</taxon>
    </lineage>
</organism>
<dbReference type="Proteomes" id="UP000829685">
    <property type="component" value="Unassembled WGS sequence"/>
</dbReference>
<evidence type="ECO:0008006" key="9">
    <source>
        <dbReference type="Google" id="ProtNLM"/>
    </source>
</evidence>
<keyword evidence="2 4" id="KW-0560">Oxidoreductase</keyword>
<dbReference type="PANTHER" id="PTHR43761:SF1">
    <property type="entry name" value="D-ISOMER SPECIFIC 2-HYDROXYACID DEHYDROGENASE CATALYTIC DOMAIN-CONTAINING PROTEIN-RELATED"/>
    <property type="match status" value="1"/>
</dbReference>
<dbReference type="SUPFAM" id="SSF52283">
    <property type="entry name" value="Formate/glycerate dehydrogenase catalytic domain-like"/>
    <property type="match status" value="1"/>
</dbReference>
<dbReference type="EMBL" id="JAFIMR010000033">
    <property type="protein sequence ID" value="KAI1859820.1"/>
    <property type="molecule type" value="Genomic_DNA"/>
</dbReference>
<dbReference type="GO" id="GO:0051287">
    <property type="term" value="F:NAD binding"/>
    <property type="evidence" value="ECO:0007669"/>
    <property type="project" value="InterPro"/>
</dbReference>
<dbReference type="GO" id="GO:0016616">
    <property type="term" value="F:oxidoreductase activity, acting on the CH-OH group of donors, NAD or NADP as acceptor"/>
    <property type="evidence" value="ECO:0007669"/>
    <property type="project" value="InterPro"/>
</dbReference>
<evidence type="ECO:0000256" key="1">
    <source>
        <dbReference type="ARBA" id="ARBA00005854"/>
    </source>
</evidence>
<sequence length="332" mass="35684">MARTHHRIVALETFFCPLPKFDACFPASHTFEVKEYARTKVSEIPERIRDADILVMTVIPIRADVLSEAVSPNLKMIGVVASGTDSVDLEACKKRGIHVANTPHCNATAVAEHAIASYFTARRSITLTHSLARSGEWPKRGTLLKTMDGPNGKPPMTCGSETMGIMGYGAVGKKIESVAKALGMKVLISARKGAPAGKGRTDFNTVIRESSVIVMCLPRTPETLNMISEPELDAMPNYSVLVNVSRGGMVDEKALVAALRAKKIAGAATDVFLQEPAGPETSPLLALDTADLNLVTTPHVAWCAEDTTDNYNESLKKNVSSWLEGAPTNKVV</sequence>
<dbReference type="Pfam" id="PF00389">
    <property type="entry name" value="2-Hacid_dh"/>
    <property type="match status" value="1"/>
</dbReference>
<dbReference type="PANTHER" id="PTHR43761">
    <property type="entry name" value="D-ISOMER SPECIFIC 2-HYDROXYACID DEHYDROGENASE FAMILY PROTEIN (AFU_ORTHOLOGUE AFUA_1G13630)"/>
    <property type="match status" value="1"/>
</dbReference>
<gene>
    <name evidence="7" type="ORF">JX265_010269</name>
</gene>
<evidence type="ECO:0000256" key="3">
    <source>
        <dbReference type="ARBA" id="ARBA00023027"/>
    </source>
</evidence>
<comment type="caution">
    <text evidence="7">The sequence shown here is derived from an EMBL/GenBank/DDBJ whole genome shotgun (WGS) entry which is preliminary data.</text>
</comment>
<protein>
    <recommendedName>
        <fullName evidence="9">Glycerate dehydrogenase</fullName>
    </recommendedName>
</protein>
<evidence type="ECO:0000313" key="8">
    <source>
        <dbReference type="Proteomes" id="UP000829685"/>
    </source>
</evidence>
<dbReference type="InterPro" id="IPR036291">
    <property type="entry name" value="NAD(P)-bd_dom_sf"/>
</dbReference>
<dbReference type="SUPFAM" id="SSF51735">
    <property type="entry name" value="NAD(P)-binding Rossmann-fold domains"/>
    <property type="match status" value="1"/>
</dbReference>
<evidence type="ECO:0000256" key="2">
    <source>
        <dbReference type="ARBA" id="ARBA00023002"/>
    </source>
</evidence>
<comment type="similarity">
    <text evidence="1 4">Belongs to the D-isomer specific 2-hydroxyacid dehydrogenase family.</text>
</comment>
<name>A0A9P9WEE0_9PEZI</name>
<keyword evidence="8" id="KW-1185">Reference proteome</keyword>
<evidence type="ECO:0000313" key="7">
    <source>
        <dbReference type="EMBL" id="KAI1859820.1"/>
    </source>
</evidence>
<evidence type="ECO:0000256" key="4">
    <source>
        <dbReference type="RuleBase" id="RU003719"/>
    </source>
</evidence>
<accession>A0A9P9WEE0</accession>